<evidence type="ECO:0000313" key="1">
    <source>
        <dbReference type="EMBL" id="OAD22567.1"/>
    </source>
</evidence>
<keyword evidence="2" id="KW-1185">Reference proteome</keyword>
<protein>
    <submittedName>
        <fullName evidence="1">Uncharacterized protein</fullName>
    </submittedName>
</protein>
<organism evidence="1 2">
    <name type="scientific">Candidatus Thiomargarita nelsonii</name>
    <dbReference type="NCBI Taxonomy" id="1003181"/>
    <lineage>
        <taxon>Bacteria</taxon>
        <taxon>Pseudomonadati</taxon>
        <taxon>Pseudomonadota</taxon>
        <taxon>Gammaproteobacteria</taxon>
        <taxon>Thiotrichales</taxon>
        <taxon>Thiotrichaceae</taxon>
        <taxon>Thiomargarita</taxon>
    </lineage>
</organism>
<dbReference type="AlphaFoldDB" id="A0A176S3Q7"/>
<gene>
    <name evidence="1" type="ORF">THIOM_001621</name>
</gene>
<feature type="non-terminal residue" evidence="1">
    <location>
        <position position="1"/>
    </location>
</feature>
<proteinExistence type="predicted"/>
<reference evidence="1 2" key="1">
    <citation type="submission" date="2016-05" db="EMBL/GenBank/DDBJ databases">
        <title>Single-cell genome of chain-forming Candidatus Thiomargarita nelsonii and comparison to other large sulfur-oxidizing bacteria.</title>
        <authorList>
            <person name="Winkel M."/>
            <person name="Salman V."/>
            <person name="Woyke T."/>
            <person name="Schulz-Vogt H."/>
            <person name="Richter M."/>
            <person name="Flood B."/>
            <person name="Bailey J."/>
            <person name="Amann R."/>
            <person name="Mussmann M."/>
        </authorList>
    </citation>
    <scope>NUCLEOTIDE SEQUENCE [LARGE SCALE GENOMIC DNA]</scope>
    <source>
        <strain evidence="1 2">THI036</strain>
    </source>
</reference>
<name>A0A176S3Q7_9GAMM</name>
<feature type="non-terminal residue" evidence="1">
    <location>
        <position position="359"/>
    </location>
</feature>
<accession>A0A176S3Q7</accession>
<comment type="caution">
    <text evidence="1">The sequence shown here is derived from an EMBL/GenBank/DDBJ whole genome shotgun (WGS) entry which is preliminary data.</text>
</comment>
<dbReference type="Proteomes" id="UP000076962">
    <property type="component" value="Unassembled WGS sequence"/>
</dbReference>
<evidence type="ECO:0000313" key="2">
    <source>
        <dbReference type="Proteomes" id="UP000076962"/>
    </source>
</evidence>
<dbReference type="EMBL" id="LUTY01000866">
    <property type="protein sequence ID" value="OAD22567.1"/>
    <property type="molecule type" value="Genomic_DNA"/>
</dbReference>
<sequence length="359" mass="41670">KKIINLFPKDSDMAKRAIQAGHQSRMTWWSRLMILLPLMVVTPFIMESAQQAYEDKKNYNEVHRTLHNPNARFDEIKKVEQWLENYYYITPLSHPFSWLFVVTNGTAKSKLDKSRDRSEQHFWQAIQEAPSLEKQIQAAKAYIKALSNGKHVGEAKVIVAQAEEALRQKREQQWWQPVQQASTVMAKLEAARAYQKALSNGEHQAEIQSIIRPIEYSLREQKEERLWQQIKEAGSLTVKLEAARAYLKALPDGKRRAEINKIIAQMVEALRTQEEERLWQPVLNAKSPRIRKEAAQTYLQTKPDGMQAAKAKNIIAQVDEILREEVEQRWWQPVEQANAMSVKVEKARAYLKALPKGQH</sequence>